<evidence type="ECO:0008006" key="3">
    <source>
        <dbReference type="Google" id="ProtNLM"/>
    </source>
</evidence>
<organism evidence="1 2">
    <name type="scientific">Dioszegia hungarica</name>
    <dbReference type="NCBI Taxonomy" id="4972"/>
    <lineage>
        <taxon>Eukaryota</taxon>
        <taxon>Fungi</taxon>
        <taxon>Dikarya</taxon>
        <taxon>Basidiomycota</taxon>
        <taxon>Agaricomycotina</taxon>
        <taxon>Tremellomycetes</taxon>
        <taxon>Tremellales</taxon>
        <taxon>Bulleribasidiaceae</taxon>
        <taxon>Dioszegia</taxon>
    </lineage>
</organism>
<gene>
    <name evidence="1" type="ORF">MKK02DRAFT_29961</name>
</gene>
<evidence type="ECO:0000313" key="2">
    <source>
        <dbReference type="Proteomes" id="UP001164286"/>
    </source>
</evidence>
<comment type="caution">
    <text evidence="1">The sequence shown here is derived from an EMBL/GenBank/DDBJ whole genome shotgun (WGS) entry which is preliminary data.</text>
</comment>
<dbReference type="GeneID" id="77727154"/>
<reference evidence="1" key="1">
    <citation type="journal article" date="2022" name="G3 (Bethesda)">
        <title>High quality genome of the basidiomycete yeast Dioszegia hungarica PDD-24b-2 isolated from cloud water.</title>
        <authorList>
            <person name="Jarrige D."/>
            <person name="Haridas S."/>
            <person name="Bleykasten-Grosshans C."/>
            <person name="Joly M."/>
            <person name="Nadalig T."/>
            <person name="Sancelme M."/>
            <person name="Vuilleumier S."/>
            <person name="Grigoriev I.V."/>
            <person name="Amato P."/>
            <person name="Bringel F."/>
        </authorList>
    </citation>
    <scope>NUCLEOTIDE SEQUENCE</scope>
    <source>
        <strain evidence="1">PDD-24b-2</strain>
    </source>
</reference>
<dbReference type="EMBL" id="JAKWFO010000013">
    <property type="protein sequence ID" value="KAI9632965.1"/>
    <property type="molecule type" value="Genomic_DNA"/>
</dbReference>
<dbReference type="Proteomes" id="UP001164286">
    <property type="component" value="Unassembled WGS sequence"/>
</dbReference>
<protein>
    <recommendedName>
        <fullName evidence="3">BTB domain-containing protein</fullName>
    </recommendedName>
</protein>
<proteinExistence type="predicted"/>
<evidence type="ECO:0000313" key="1">
    <source>
        <dbReference type="EMBL" id="KAI9632965.1"/>
    </source>
</evidence>
<name>A0AA38H2K6_9TREE</name>
<sequence length="404" mass="44603">MSAHPESRQPDIKVPVSLWKTLPPPLRKTLTLGQSPNLYPSISVNRDHQATARHRSVTNAALAATGKTTLSQRTLRESRAKHAADATGAATYFPLDHTSTSKIIFIQTEEDNLVPISRSLLVKYSNFIAELPSFLTSNGDDTHTEVIPLPSATSVGMQLVVDLLEAEEAGEFLHPGRPSRIVNPWQDLGIEDLQAVFDAMTIADAYDFDIPLFTRILLRSASAHQAQSPLLLWAVQALYGSSSAARDPIVNTFPFGASTVTPHTLQLLQLHIPQPLALLEAEQGGWIRLTDDFLQSMRSTSATPRWADVASSLGPEWHALRLEPQCPSHRDGGLWAQVRYQAADLLHTAIIQSRGDITPDELRMLIDCAVDCGFTRCSRQLYLILRPIIAEFASKCPKGWWKGR</sequence>
<dbReference type="AlphaFoldDB" id="A0AA38H2K6"/>
<dbReference type="RefSeq" id="XP_052942742.1">
    <property type="nucleotide sequence ID" value="XM_053087949.1"/>
</dbReference>
<keyword evidence="2" id="KW-1185">Reference proteome</keyword>
<accession>A0AA38H2K6</accession>